<reference evidence="3" key="1">
    <citation type="submission" date="2022-11" db="UniProtKB">
        <authorList>
            <consortium name="WormBaseParasite"/>
        </authorList>
    </citation>
    <scope>IDENTIFICATION</scope>
</reference>
<proteinExistence type="predicted"/>
<organism evidence="2 3">
    <name type="scientific">Panagrolaimus davidi</name>
    <dbReference type="NCBI Taxonomy" id="227884"/>
    <lineage>
        <taxon>Eukaryota</taxon>
        <taxon>Metazoa</taxon>
        <taxon>Ecdysozoa</taxon>
        <taxon>Nematoda</taxon>
        <taxon>Chromadorea</taxon>
        <taxon>Rhabditida</taxon>
        <taxon>Tylenchina</taxon>
        <taxon>Panagrolaimomorpha</taxon>
        <taxon>Panagrolaimoidea</taxon>
        <taxon>Panagrolaimidae</taxon>
        <taxon>Panagrolaimus</taxon>
    </lineage>
</organism>
<evidence type="ECO:0000313" key="3">
    <source>
        <dbReference type="WBParaSite" id="PDA_v2.g11989.t1"/>
    </source>
</evidence>
<dbReference type="Proteomes" id="UP000887578">
    <property type="component" value="Unplaced"/>
</dbReference>
<feature type="compositionally biased region" description="Basic and acidic residues" evidence="1">
    <location>
        <begin position="11"/>
        <end position="20"/>
    </location>
</feature>
<feature type="compositionally biased region" description="Acidic residues" evidence="1">
    <location>
        <begin position="437"/>
        <end position="505"/>
    </location>
</feature>
<feature type="compositionally biased region" description="Polar residues" evidence="1">
    <location>
        <begin position="519"/>
        <end position="537"/>
    </location>
</feature>
<evidence type="ECO:0000256" key="1">
    <source>
        <dbReference type="SAM" id="MobiDB-lite"/>
    </source>
</evidence>
<dbReference type="WBParaSite" id="PDA_v2.g11989.t1">
    <property type="protein sequence ID" value="PDA_v2.g11989.t1"/>
    <property type="gene ID" value="PDA_v2.g11989"/>
</dbReference>
<feature type="compositionally biased region" description="Basic and acidic residues" evidence="1">
    <location>
        <begin position="401"/>
        <end position="410"/>
    </location>
</feature>
<protein>
    <submittedName>
        <fullName evidence="3">Uncharacterized protein</fullName>
    </submittedName>
</protein>
<sequence>MSTKSDSNLVTERKVERDKQQYGNINLNDNVKRKDFEKVHCSKPYHTTTNLEQKKDRNYGRIEEMTKLLRDVKVEDNMEEKELNQKKANNNSTISLNIEAYENSNEEKPVKTPTKKITVPEGIGIMKFSIRQKLLKLNPSYSVADIQAHLKKVYSKYREIFVKHVLKKYHLLPETLFPHEDTVKISSENELNHLLVDQMKKLDELQEFFFSPPNLIQQTYNIYMARNDYDNRGLQNVGRDLVFYLDFCNLYYSERTHDGQLFVAGGVKVPNIIEKRKQEWAHIHAGLVAKGYTLTSNIKALQQRWRQFVNATVQKKIACSGRNGPHRTFTEAEQIVLAHTPDDEIFGTDTRDIGVPTDAPPLPAKRPRKPKPIHTPPVSRQQQQISPLTLTSSSSSGSAARRAERNDPDYRPQTSSRKNQKRRSGGPIKKKKPRMEVEDEAEEEDEVEDEAEEEDEVEEDEVEEEEVEEDEVEEDEYEVEEEEVGVEEEVEVEEVQEDEVEEGFQDEVSPTPPTIEAPLNQTPVSRSSMGSNPSRITSVNRITFSSPSSSAINLQRLTSESLNRNERQAAVSRNDYVERKN</sequence>
<accession>A0A914P2D9</accession>
<evidence type="ECO:0000313" key="2">
    <source>
        <dbReference type="Proteomes" id="UP000887578"/>
    </source>
</evidence>
<feature type="region of interest" description="Disordered" evidence="1">
    <location>
        <begin position="1"/>
        <end position="25"/>
    </location>
</feature>
<feature type="region of interest" description="Disordered" evidence="1">
    <location>
        <begin position="341"/>
        <end position="537"/>
    </location>
</feature>
<feature type="region of interest" description="Disordered" evidence="1">
    <location>
        <begin position="555"/>
        <end position="581"/>
    </location>
</feature>
<name>A0A914P2D9_9BILA</name>
<dbReference type="AlphaFoldDB" id="A0A914P2D9"/>
<keyword evidence="2" id="KW-1185">Reference proteome</keyword>
<feature type="compositionally biased region" description="Basic residues" evidence="1">
    <location>
        <begin position="418"/>
        <end position="433"/>
    </location>
</feature>
<feature type="compositionally biased region" description="Polar residues" evidence="1">
    <location>
        <begin position="1"/>
        <end position="10"/>
    </location>
</feature>
<feature type="compositionally biased region" description="Polar residues" evidence="1">
    <location>
        <begin position="378"/>
        <end position="391"/>
    </location>
</feature>